<accession>A0A2Z5IQB6</accession>
<evidence type="ECO:0000256" key="1">
    <source>
        <dbReference type="SAM" id="Coils"/>
    </source>
</evidence>
<dbReference type="EMBL" id="CP029295">
    <property type="protein sequence ID" value="AXE60757.1"/>
    <property type="molecule type" value="Genomic_DNA"/>
</dbReference>
<dbReference type="RefSeq" id="WP_114190869.1">
    <property type="nucleotide sequence ID" value="NZ_CP029295.1"/>
</dbReference>
<sequence>MNSLKSKKKKIILSISAGVFILSTITVASLYAKYNNDKTEIIKDPKTGLTKQEEQKVRRYDPNKDEEYELLRKYLIKVIKVLQKGTKNAQQKLDLKDHQIGIAYLEEAINFGKSASLIVARAIEISQKNERKIELREDRDTLNTVLKDAIKALEVLKAELRRIIQHQALVNQTIKNIESALKRADEAVTIPEFNFLIAELEKINSESRPIEAKARELLLTEEANKLVDLLDALVLKINDLKSKVNNQTLEQQKESVRLFVAGLPEKISRVQEKSKNAVAAVDIEEALKEVKFLIESSNGVKDLAVKLGLNEEAAKIIEYLRTLEDEKTNLEKRLEEKAKSNKVLQTETEAVIKEIQNKINESNNPKTIEDLDNSISKIEEILKKSEDLKFKLEVEKLSNKINEIRDAISNAKQRLEDIKNQKRDIEDQIQTEKENIGKIVGNLQTDYQNADVESKKAAGNTSALRKIKSMLQISEATYNRLNADSNTFVKPRITSELESLKNKIDDIKGKIADVEANYARNQKDVSQIYVDKILGTPNNIYFGNEKLTDASTLRKSLASNVEKIKNQISLKNDGELVDLDTKVEIETDYNDYEGKLFVKVKADRFGVKKETIWMFEGYKKFNDYFEKNKGNILNISYTGQKTLKEKIKDEYGGSIENFVEAIKKNPNHDRWDFLRKQGFSYKLNLVDSSKLIFYNLLINDVTAGENSFIVTFTPIVVLRNASNTTFGNSNALLSLPLGENKPGQTTIVVK</sequence>
<protein>
    <submittedName>
        <fullName evidence="3">Uncharacterized protein</fullName>
    </submittedName>
</protein>
<evidence type="ECO:0000256" key="2">
    <source>
        <dbReference type="SAM" id="Phobius"/>
    </source>
</evidence>
<feature type="coiled-coil region" evidence="1">
    <location>
        <begin position="313"/>
        <end position="435"/>
    </location>
</feature>
<reference evidence="3 4" key="1">
    <citation type="submission" date="2018-05" db="EMBL/GenBank/DDBJ databases">
        <title>Annotation of the Mycoplasma phocidae genome.</title>
        <authorList>
            <person name="Brown D.R."/>
            <person name="Kutish G.F."/>
            <person name="Frasca S.Jr."/>
        </authorList>
    </citation>
    <scope>NUCLEOTIDE SEQUENCE [LARGE SCALE GENOMIC DNA]</scope>
    <source>
        <strain evidence="3 4">105</strain>
    </source>
</reference>
<proteinExistence type="predicted"/>
<evidence type="ECO:0000313" key="3">
    <source>
        <dbReference type="EMBL" id="AXE60757.1"/>
    </source>
</evidence>
<feature type="coiled-coil region" evidence="1">
    <location>
        <begin position="139"/>
        <end position="166"/>
    </location>
</feature>
<dbReference type="KEGG" id="mpho:DA803_01485"/>
<gene>
    <name evidence="3" type="ORF">DA803_01485</name>
</gene>
<keyword evidence="2" id="KW-0812">Transmembrane</keyword>
<dbReference type="AlphaFoldDB" id="A0A2Z5IQB6"/>
<name>A0A2Z5IQB6_9BACT</name>
<feature type="coiled-coil region" evidence="1">
    <location>
        <begin position="497"/>
        <end position="524"/>
    </location>
</feature>
<evidence type="ECO:0000313" key="4">
    <source>
        <dbReference type="Proteomes" id="UP000252477"/>
    </source>
</evidence>
<dbReference type="Proteomes" id="UP000252477">
    <property type="component" value="Chromosome"/>
</dbReference>
<keyword evidence="2" id="KW-0472">Membrane</keyword>
<keyword evidence="1" id="KW-0175">Coiled coil</keyword>
<organism evidence="3 4">
    <name type="scientific">[Mycoplasma] phocae</name>
    <dbReference type="NCBI Taxonomy" id="142651"/>
    <lineage>
        <taxon>Bacteria</taxon>
        <taxon>Bacillati</taxon>
        <taxon>Mycoplasmatota</taxon>
        <taxon>Mycoplasmoidales</taxon>
        <taxon>Metamycoplasmataceae</taxon>
        <taxon>Metamycoplasma</taxon>
    </lineage>
</organism>
<keyword evidence="4" id="KW-1185">Reference proteome</keyword>
<keyword evidence="2" id="KW-1133">Transmembrane helix</keyword>
<feature type="transmembrane region" description="Helical" evidence="2">
    <location>
        <begin position="12"/>
        <end position="32"/>
    </location>
</feature>